<dbReference type="SUPFAM" id="SSF54211">
    <property type="entry name" value="Ribosomal protein S5 domain 2-like"/>
    <property type="match status" value="1"/>
</dbReference>
<dbReference type="OrthoDB" id="9810867at2"/>
<gene>
    <name evidence="6" type="primary">rnpA</name>
    <name evidence="8" type="ORF">SAMN05421828_11921</name>
</gene>
<dbReference type="GO" id="GO:0030677">
    <property type="term" value="C:ribonuclease P complex"/>
    <property type="evidence" value="ECO:0007669"/>
    <property type="project" value="TreeGrafter"/>
</dbReference>
<reference evidence="8 9" key="1">
    <citation type="submission" date="2017-01" db="EMBL/GenBank/DDBJ databases">
        <authorList>
            <person name="Varghese N."/>
            <person name="Submissions S."/>
        </authorList>
    </citation>
    <scope>NUCLEOTIDE SEQUENCE [LARGE SCALE GENOMIC DNA]</scope>
    <source>
        <strain evidence="8 9">ATCC 35905</strain>
    </source>
</reference>
<dbReference type="PANTHER" id="PTHR33992:SF1">
    <property type="entry name" value="RIBONUCLEASE P PROTEIN COMPONENT"/>
    <property type="match status" value="1"/>
</dbReference>
<evidence type="ECO:0000256" key="7">
    <source>
        <dbReference type="NCBIfam" id="TIGR00188"/>
    </source>
</evidence>
<comment type="subunit">
    <text evidence="6">Consists of a catalytic RNA component (M1 or rnpB) and a protein subunit.</text>
</comment>
<dbReference type="InterPro" id="IPR020568">
    <property type="entry name" value="Ribosomal_Su5_D2-typ_SF"/>
</dbReference>
<dbReference type="Gene3D" id="3.30.230.10">
    <property type="match status" value="1"/>
</dbReference>
<comment type="catalytic activity">
    <reaction evidence="6">
        <text>Endonucleolytic cleavage of RNA, removing 5'-extranucleotides from tRNA precursor.</text>
        <dbReference type="EC" id="3.1.26.5"/>
    </reaction>
</comment>
<dbReference type="AlphaFoldDB" id="A0A8G2FLL0"/>
<comment type="caution">
    <text evidence="8">The sequence shown here is derived from an EMBL/GenBank/DDBJ whole genome shotgun (WGS) entry which is preliminary data.</text>
</comment>
<dbReference type="EMBL" id="FTNE01000019">
    <property type="protein sequence ID" value="SIR20511.1"/>
    <property type="molecule type" value="Genomic_DNA"/>
</dbReference>
<dbReference type="GO" id="GO:0000049">
    <property type="term" value="F:tRNA binding"/>
    <property type="evidence" value="ECO:0007669"/>
    <property type="project" value="UniProtKB-UniRule"/>
</dbReference>
<evidence type="ECO:0000256" key="2">
    <source>
        <dbReference type="ARBA" id="ARBA00022722"/>
    </source>
</evidence>
<evidence type="ECO:0000256" key="4">
    <source>
        <dbReference type="ARBA" id="ARBA00022801"/>
    </source>
</evidence>
<keyword evidence="3 6" id="KW-0255">Endonuclease</keyword>
<comment type="function">
    <text evidence="6">RNaseP catalyzes the removal of the 5'-leader sequence from pre-tRNA to produce the mature 5'-terminus. It can also cleave other RNA substrates such as 4.5S RNA. The protein component plays an auxiliary but essential role in vivo by binding to the 5'-leader sequence and broadening the substrate specificity of the ribozyme.</text>
</comment>
<evidence type="ECO:0000256" key="3">
    <source>
        <dbReference type="ARBA" id="ARBA00022759"/>
    </source>
</evidence>
<proteinExistence type="inferred from homology"/>
<dbReference type="Proteomes" id="UP000186308">
    <property type="component" value="Unassembled WGS sequence"/>
</dbReference>
<dbReference type="GO" id="GO:0004526">
    <property type="term" value="F:ribonuclease P activity"/>
    <property type="evidence" value="ECO:0007669"/>
    <property type="project" value="UniProtKB-UniRule"/>
</dbReference>
<keyword evidence="4 6" id="KW-0378">Hydrolase</keyword>
<protein>
    <recommendedName>
        <fullName evidence="6 7">Ribonuclease P protein component</fullName>
        <shortName evidence="6">RNase P protein</shortName>
        <shortName evidence="6">RNaseP protein</shortName>
        <ecNumber evidence="6 7">3.1.26.5</ecNumber>
    </recommendedName>
    <alternativeName>
        <fullName evidence="6">Protein C5</fullName>
    </alternativeName>
</protein>
<dbReference type="Pfam" id="PF00825">
    <property type="entry name" value="Ribonuclease_P"/>
    <property type="match status" value="1"/>
</dbReference>
<dbReference type="GO" id="GO:0042781">
    <property type="term" value="F:3'-tRNA processing endoribonuclease activity"/>
    <property type="evidence" value="ECO:0007669"/>
    <property type="project" value="TreeGrafter"/>
</dbReference>
<accession>A0A8G2FLL0</accession>
<dbReference type="HAMAP" id="MF_00227">
    <property type="entry name" value="RNase_P"/>
    <property type="match status" value="1"/>
</dbReference>
<dbReference type="EC" id="3.1.26.5" evidence="6 7"/>
<evidence type="ECO:0000256" key="6">
    <source>
        <dbReference type="HAMAP-Rule" id="MF_00227"/>
    </source>
</evidence>
<dbReference type="NCBIfam" id="TIGR00188">
    <property type="entry name" value="rnpA"/>
    <property type="match status" value="1"/>
</dbReference>
<evidence type="ECO:0000256" key="1">
    <source>
        <dbReference type="ARBA" id="ARBA00022694"/>
    </source>
</evidence>
<organism evidence="8 9">
    <name type="scientific">Acidiphilium rubrum</name>
    <dbReference type="NCBI Taxonomy" id="526"/>
    <lineage>
        <taxon>Bacteria</taxon>
        <taxon>Pseudomonadati</taxon>
        <taxon>Pseudomonadota</taxon>
        <taxon>Alphaproteobacteria</taxon>
        <taxon>Acetobacterales</taxon>
        <taxon>Acidocellaceae</taxon>
        <taxon>Acidiphilium</taxon>
    </lineage>
</organism>
<keyword evidence="2 6" id="KW-0540">Nuclease</keyword>
<dbReference type="RefSeq" id="WP_029312622.1">
    <property type="nucleotide sequence ID" value="NZ_FTNE01000019.1"/>
</dbReference>
<dbReference type="InterPro" id="IPR014721">
    <property type="entry name" value="Ribsml_uS5_D2-typ_fold_subgr"/>
</dbReference>
<keyword evidence="9" id="KW-1185">Reference proteome</keyword>
<name>A0A8G2FLL0_ACIRU</name>
<evidence type="ECO:0000256" key="5">
    <source>
        <dbReference type="ARBA" id="ARBA00022884"/>
    </source>
</evidence>
<dbReference type="PANTHER" id="PTHR33992">
    <property type="entry name" value="RIBONUCLEASE P PROTEIN COMPONENT"/>
    <property type="match status" value="1"/>
</dbReference>
<evidence type="ECO:0000313" key="8">
    <source>
        <dbReference type="EMBL" id="SIR20511.1"/>
    </source>
</evidence>
<keyword evidence="1 6" id="KW-0819">tRNA processing</keyword>
<comment type="similarity">
    <text evidence="6">Belongs to the RnpA family.</text>
</comment>
<dbReference type="GO" id="GO:0001682">
    <property type="term" value="P:tRNA 5'-leader removal"/>
    <property type="evidence" value="ECO:0007669"/>
    <property type="project" value="UniProtKB-UniRule"/>
</dbReference>
<dbReference type="InterPro" id="IPR000100">
    <property type="entry name" value="RNase_P"/>
</dbReference>
<keyword evidence="5 6" id="KW-0694">RNA-binding</keyword>
<evidence type="ECO:0000313" key="9">
    <source>
        <dbReference type="Proteomes" id="UP000186308"/>
    </source>
</evidence>
<sequence length="132" mass="14084">MPRALPESLPKRADFLRAAARGRKMARPGVVVQVFKTSPDDQLRLGLTASRKTGNAVARNRARRRLRAAFRLELAARRACGEVAGADIVLIARKDSATVDFTHLRADIGAILDLSFGHQSSGPAGAVNGPSS</sequence>